<evidence type="ECO:0008006" key="4">
    <source>
        <dbReference type="Google" id="ProtNLM"/>
    </source>
</evidence>
<gene>
    <name evidence="2" type="ORF">HGRIS_005027</name>
</gene>
<dbReference type="EMBL" id="JASNQZ010000008">
    <property type="protein sequence ID" value="KAL0953851.1"/>
    <property type="molecule type" value="Genomic_DNA"/>
</dbReference>
<feature type="transmembrane region" description="Helical" evidence="1">
    <location>
        <begin position="125"/>
        <end position="145"/>
    </location>
</feature>
<feature type="transmembrane region" description="Helical" evidence="1">
    <location>
        <begin position="12"/>
        <end position="30"/>
    </location>
</feature>
<name>A0ABR3JDR4_9AGAR</name>
<sequence length="224" mass="24615">MASQFITNRTYFYVLTFLLTIVVLGLSANFANLFLPHLHPDFTIFSLVVTSLTIFAFLLSFQWATPRTEAILMFLLAALWLAMGAWSTDVIGNVQCDGLGGQRTPTKTGDMSLKAYCREMKVTEAFSWMLFVLFAIAFSLILALVSQAQRFGMGDTWAMPIRELRWFGEGPGMYNQGASGQQQYGPGQMGYAQPGMQYPGTSTIIQPGVNGAPPTVRQVPLGAV</sequence>
<comment type="caution">
    <text evidence="2">The sequence shown here is derived from an EMBL/GenBank/DDBJ whole genome shotgun (WGS) entry which is preliminary data.</text>
</comment>
<keyword evidence="1" id="KW-0812">Transmembrane</keyword>
<evidence type="ECO:0000256" key="1">
    <source>
        <dbReference type="SAM" id="Phobius"/>
    </source>
</evidence>
<keyword evidence="1" id="KW-0472">Membrane</keyword>
<keyword evidence="3" id="KW-1185">Reference proteome</keyword>
<keyword evidence="1" id="KW-1133">Transmembrane helix</keyword>
<proteinExistence type="predicted"/>
<evidence type="ECO:0000313" key="2">
    <source>
        <dbReference type="EMBL" id="KAL0953851.1"/>
    </source>
</evidence>
<feature type="transmembrane region" description="Helical" evidence="1">
    <location>
        <begin position="70"/>
        <end position="88"/>
    </location>
</feature>
<dbReference type="Proteomes" id="UP001556367">
    <property type="component" value="Unassembled WGS sequence"/>
</dbReference>
<protein>
    <recommendedName>
        <fullName evidence="4">MARVEL domain-containing protein</fullName>
    </recommendedName>
</protein>
<organism evidence="2 3">
    <name type="scientific">Hohenbuehelia grisea</name>
    <dbReference type="NCBI Taxonomy" id="104357"/>
    <lineage>
        <taxon>Eukaryota</taxon>
        <taxon>Fungi</taxon>
        <taxon>Dikarya</taxon>
        <taxon>Basidiomycota</taxon>
        <taxon>Agaricomycotina</taxon>
        <taxon>Agaricomycetes</taxon>
        <taxon>Agaricomycetidae</taxon>
        <taxon>Agaricales</taxon>
        <taxon>Pleurotineae</taxon>
        <taxon>Pleurotaceae</taxon>
        <taxon>Hohenbuehelia</taxon>
    </lineage>
</organism>
<feature type="transmembrane region" description="Helical" evidence="1">
    <location>
        <begin position="42"/>
        <end position="63"/>
    </location>
</feature>
<reference evidence="3" key="1">
    <citation type="submission" date="2024-06" db="EMBL/GenBank/DDBJ databases">
        <title>Multi-omics analyses provide insights into the biosynthesis of the anticancer antibiotic pleurotin in Hohenbuehelia grisea.</title>
        <authorList>
            <person name="Weaver J.A."/>
            <person name="Alberti F."/>
        </authorList>
    </citation>
    <scope>NUCLEOTIDE SEQUENCE [LARGE SCALE GENOMIC DNA]</scope>
    <source>
        <strain evidence="3">T-177</strain>
    </source>
</reference>
<evidence type="ECO:0000313" key="3">
    <source>
        <dbReference type="Proteomes" id="UP001556367"/>
    </source>
</evidence>
<accession>A0ABR3JDR4</accession>